<dbReference type="EMBL" id="UGHS01000003">
    <property type="protein sequence ID" value="STO92878.1"/>
    <property type="molecule type" value="Genomic_DNA"/>
</dbReference>
<keyword evidence="2" id="KW-1185">Reference proteome</keyword>
<sequence>MSEQMNRVAYALRREGVQIVESKDGRFPKMVILNPSRRLKAKGVKMTTFRNGVHIERTVATEQGVMVYW</sequence>
<proteinExistence type="predicted"/>
<dbReference type="OrthoDB" id="5687614at2"/>
<dbReference type="Proteomes" id="UP000255264">
    <property type="component" value="Unassembled WGS sequence"/>
</dbReference>
<dbReference type="AlphaFoldDB" id="A0A377IY35"/>
<gene>
    <name evidence="1" type="ORF">NCTC13335_00735</name>
</gene>
<evidence type="ECO:0000313" key="1">
    <source>
        <dbReference type="EMBL" id="STO92878.1"/>
    </source>
</evidence>
<dbReference type="RefSeq" id="WP_115002869.1">
    <property type="nucleotide sequence ID" value="NZ_UGHS01000003.1"/>
</dbReference>
<evidence type="ECO:0000313" key="2">
    <source>
        <dbReference type="Proteomes" id="UP000255264"/>
    </source>
</evidence>
<protein>
    <submittedName>
        <fullName evidence="1">Uncharacterized protein</fullName>
    </submittedName>
</protein>
<organism evidence="1 2">
    <name type="scientific">Haemophilus pittmaniae</name>
    <dbReference type="NCBI Taxonomy" id="249188"/>
    <lineage>
        <taxon>Bacteria</taxon>
        <taxon>Pseudomonadati</taxon>
        <taxon>Pseudomonadota</taxon>
        <taxon>Gammaproteobacteria</taxon>
        <taxon>Pasteurellales</taxon>
        <taxon>Pasteurellaceae</taxon>
        <taxon>Haemophilus</taxon>
    </lineage>
</organism>
<name>A0A377IY35_9PAST</name>
<reference evidence="1 2" key="1">
    <citation type="submission" date="2018-06" db="EMBL/GenBank/DDBJ databases">
        <authorList>
            <consortium name="Pathogen Informatics"/>
            <person name="Doyle S."/>
        </authorList>
    </citation>
    <scope>NUCLEOTIDE SEQUENCE [LARGE SCALE GENOMIC DNA]</scope>
    <source>
        <strain evidence="1 2">NCTC13335</strain>
    </source>
</reference>
<accession>A0A377IY35</accession>